<name>A0AAV9WHU5_9PEZI</name>
<feature type="region of interest" description="Disordered" evidence="1">
    <location>
        <begin position="472"/>
        <end position="503"/>
    </location>
</feature>
<comment type="caution">
    <text evidence="2">The sequence shown here is derived from an EMBL/GenBank/DDBJ whole genome shotgun (WGS) entry which is preliminary data.</text>
</comment>
<proteinExistence type="predicted"/>
<evidence type="ECO:0000313" key="3">
    <source>
        <dbReference type="Proteomes" id="UP001370758"/>
    </source>
</evidence>
<accession>A0AAV9WHU5</accession>
<evidence type="ECO:0000313" key="2">
    <source>
        <dbReference type="EMBL" id="KAK6508940.1"/>
    </source>
</evidence>
<sequence length="597" mass="66374">MPPITPSHIYALSKVLPFTQSALKPRYQSSHEDEDSVSDSTSTIKTTPFLNGLSLLLVQKPINDVAAVSIVQDGVNTRVYYSKTYGFDEVEGVGVERIKALLLDTQIDHAAGFLSLAVDLCSERILARVGRLEAIGRVLGITADTPDGEFTTICVPDEEMAWRYIVSRYDNEKGLEKSSLKKALRSLLLDVPKRGTQKGVVEEYLRMATVLSEVLANGLELWSTGALAGVPLSENDGNGNGKCGVFLAKKEFGMSGVELGKVYEEAEVLMGKIVDAIGDVGAYAQAARDIGLFLSEDVDFRRSVLDRRVVFQEITPTTSVLVEITGRPIDLMNKFLRKSGRAALTDARIVKAFPEWPESRLKQAGRPISCDVHCELNLILHVIRREYRIRNLQKVDMRYGCSEDSCYLCEVYIEALRNYLVGEDLGRFLAVGEKAEVQQPKKKEEEDPDDLSTIVSHLKGFTAQPGKTLRGWFSGVTQQDGPAGKASNTPPKERPAEQQEQTPKRIPLTQVIDSAREKKEEEFENPGYSRGFRRVCAEWKFPKDTPAVIQKEAEKSIEGKLRYIYTYTRALSGKKSEDLKSAKSEDLPPTILQARSQ</sequence>
<evidence type="ECO:0000256" key="1">
    <source>
        <dbReference type="SAM" id="MobiDB-lite"/>
    </source>
</evidence>
<organism evidence="2 3">
    <name type="scientific">Arthrobotrys musiformis</name>
    <dbReference type="NCBI Taxonomy" id="47236"/>
    <lineage>
        <taxon>Eukaryota</taxon>
        <taxon>Fungi</taxon>
        <taxon>Dikarya</taxon>
        <taxon>Ascomycota</taxon>
        <taxon>Pezizomycotina</taxon>
        <taxon>Orbiliomycetes</taxon>
        <taxon>Orbiliales</taxon>
        <taxon>Orbiliaceae</taxon>
        <taxon>Arthrobotrys</taxon>
    </lineage>
</organism>
<gene>
    <name evidence="2" type="ORF">TWF481_003708</name>
</gene>
<protein>
    <submittedName>
        <fullName evidence="2">Uncharacterized protein</fullName>
    </submittedName>
</protein>
<dbReference type="Proteomes" id="UP001370758">
    <property type="component" value="Unassembled WGS sequence"/>
</dbReference>
<feature type="compositionally biased region" description="Polar residues" evidence="1">
    <location>
        <begin position="475"/>
        <end position="490"/>
    </location>
</feature>
<dbReference type="Pfam" id="PF14441">
    <property type="entry name" value="OTT_1508_deam"/>
    <property type="match status" value="1"/>
</dbReference>
<feature type="compositionally biased region" description="Basic and acidic residues" evidence="1">
    <location>
        <begin position="574"/>
        <end position="586"/>
    </location>
</feature>
<dbReference type="AlphaFoldDB" id="A0AAV9WHU5"/>
<dbReference type="InterPro" id="IPR027796">
    <property type="entry name" value="OTT_1508_deam-like"/>
</dbReference>
<keyword evidence="3" id="KW-1185">Reference proteome</keyword>
<reference evidence="2 3" key="1">
    <citation type="submission" date="2023-08" db="EMBL/GenBank/DDBJ databases">
        <authorList>
            <person name="Palmer J.M."/>
        </authorList>
    </citation>
    <scope>NUCLEOTIDE SEQUENCE [LARGE SCALE GENOMIC DNA]</scope>
    <source>
        <strain evidence="2 3">TWF481</strain>
    </source>
</reference>
<feature type="region of interest" description="Disordered" evidence="1">
    <location>
        <begin position="573"/>
        <end position="597"/>
    </location>
</feature>
<dbReference type="EMBL" id="JAVHJL010000002">
    <property type="protein sequence ID" value="KAK6508940.1"/>
    <property type="molecule type" value="Genomic_DNA"/>
</dbReference>